<dbReference type="SUPFAM" id="SSF160104">
    <property type="entry name" value="Acetoacetate decarboxylase-like"/>
    <property type="match status" value="2"/>
</dbReference>
<dbReference type="InterPro" id="IPR023375">
    <property type="entry name" value="ADC_dom_sf"/>
</dbReference>
<dbReference type="PANTHER" id="PTHR40518">
    <property type="entry name" value="ACETOACETATE DECARBOXYLASE"/>
    <property type="match status" value="1"/>
</dbReference>
<organism evidence="1 2">
    <name type="scientific">Sistotremastrum niveocremeum HHB9708</name>
    <dbReference type="NCBI Taxonomy" id="1314777"/>
    <lineage>
        <taxon>Eukaryota</taxon>
        <taxon>Fungi</taxon>
        <taxon>Dikarya</taxon>
        <taxon>Basidiomycota</taxon>
        <taxon>Agaricomycotina</taxon>
        <taxon>Agaricomycetes</taxon>
        <taxon>Sistotremastrales</taxon>
        <taxon>Sistotremastraceae</taxon>
        <taxon>Sertulicium</taxon>
        <taxon>Sertulicium niveocremeum</taxon>
    </lineage>
</organism>
<dbReference type="PANTHER" id="PTHR40518:SF1">
    <property type="entry name" value="ACETOACETATE DECARBOXYLASE"/>
    <property type="match status" value="1"/>
</dbReference>
<evidence type="ECO:0000313" key="1">
    <source>
        <dbReference type="EMBL" id="KZS89484.1"/>
    </source>
</evidence>
<reference evidence="1 2" key="1">
    <citation type="journal article" date="2016" name="Mol. Biol. Evol.">
        <title>Comparative Genomics of Early-Diverging Mushroom-Forming Fungi Provides Insights into the Origins of Lignocellulose Decay Capabilities.</title>
        <authorList>
            <person name="Nagy L.G."/>
            <person name="Riley R."/>
            <person name="Tritt A."/>
            <person name="Adam C."/>
            <person name="Daum C."/>
            <person name="Floudas D."/>
            <person name="Sun H."/>
            <person name="Yadav J.S."/>
            <person name="Pangilinan J."/>
            <person name="Larsson K.H."/>
            <person name="Matsuura K."/>
            <person name="Barry K."/>
            <person name="Labutti K."/>
            <person name="Kuo R."/>
            <person name="Ohm R.A."/>
            <person name="Bhattacharya S.S."/>
            <person name="Shirouzu T."/>
            <person name="Yoshinaga Y."/>
            <person name="Martin F.M."/>
            <person name="Grigoriev I.V."/>
            <person name="Hibbett D.S."/>
        </authorList>
    </citation>
    <scope>NUCLEOTIDE SEQUENCE [LARGE SCALE GENOMIC DNA]</scope>
    <source>
        <strain evidence="1 2">HHB9708</strain>
    </source>
</reference>
<protein>
    <recommendedName>
        <fullName evidence="3">Acetoacetate decarboxylase</fullName>
    </recommendedName>
</protein>
<dbReference type="Gene3D" id="2.40.400.10">
    <property type="entry name" value="Acetoacetate decarboxylase-like"/>
    <property type="match status" value="1"/>
</dbReference>
<name>A0A164QAK7_9AGAM</name>
<keyword evidence="2" id="KW-1185">Reference proteome</keyword>
<evidence type="ECO:0008006" key="3">
    <source>
        <dbReference type="Google" id="ProtNLM"/>
    </source>
</evidence>
<evidence type="ECO:0000313" key="2">
    <source>
        <dbReference type="Proteomes" id="UP000076722"/>
    </source>
</evidence>
<sequence>MAAPEYPSAPGSWKNLGSAYWFLFPPTRPDTPLLDGAYHPLEGAFSATKTGQFKGGLGSVQVVRYTDTPVGPYDELIYIPGEFDNPVNGMSGLRITRIYVSTEASIYNGQSYLTGVVAVAVADDDDGLSAGRRNWNVPKHLARFEFTSSPTGTLDIRVFSPSVSTSAPFFSATVQPVRFVPSFPLSTSYMPSTPLIQPPLPEASAFPSSLLEEGEEAAALIGTDNWWSIDPVIKGKVRLIWVQPNLAPRAGGGKSVKVLGDGEGFPSVQPWTIGLEWLDGMDLLFPEGEKVTAGKAEKKKA</sequence>
<dbReference type="Proteomes" id="UP000076722">
    <property type="component" value="Unassembled WGS sequence"/>
</dbReference>
<dbReference type="EMBL" id="KV419427">
    <property type="protein sequence ID" value="KZS89484.1"/>
    <property type="molecule type" value="Genomic_DNA"/>
</dbReference>
<dbReference type="AlphaFoldDB" id="A0A164QAK7"/>
<gene>
    <name evidence="1" type="ORF">SISNIDRAFT_489165</name>
</gene>
<proteinExistence type="predicted"/>
<dbReference type="OrthoDB" id="9970474at2759"/>
<dbReference type="STRING" id="1314777.A0A164QAK7"/>
<accession>A0A164QAK7</accession>